<sequence length="128" mass="15350">MVWLILENKLCMKINVDTSRQLVQIALGDSLFEKLVKQVEKDFILANNPLKITKTINGVSFIALIREKVYYLMMEHFAEYLNLMYIIDIPEKEFEHIQITDTVDVADQITFLILKREYKKVWYRNRYQ</sequence>
<evidence type="ECO:0000313" key="1">
    <source>
        <dbReference type="EMBL" id="SEB84565.1"/>
    </source>
</evidence>
<dbReference type="AlphaFoldDB" id="A0A1H4MPW2"/>
<reference evidence="1 2" key="1">
    <citation type="submission" date="2016-10" db="EMBL/GenBank/DDBJ databases">
        <authorList>
            <person name="de Groot N.N."/>
        </authorList>
    </citation>
    <scope>NUCLEOTIDE SEQUENCE [LARGE SCALE GENOMIC DNA]</scope>
    <source>
        <strain evidence="1 2">MAR_2009_71</strain>
    </source>
</reference>
<accession>A0A1H4MPW2</accession>
<name>A0A1H4MPW2_9FLAO</name>
<proteinExistence type="predicted"/>
<gene>
    <name evidence="1" type="ORF">SAMN05192540_1698</name>
</gene>
<organism evidence="1 2">
    <name type="scientific">Maribacter dokdonensis</name>
    <dbReference type="NCBI Taxonomy" id="320912"/>
    <lineage>
        <taxon>Bacteria</taxon>
        <taxon>Pseudomonadati</taxon>
        <taxon>Bacteroidota</taxon>
        <taxon>Flavobacteriia</taxon>
        <taxon>Flavobacteriales</taxon>
        <taxon>Flavobacteriaceae</taxon>
        <taxon>Maribacter</taxon>
    </lineage>
</organism>
<evidence type="ECO:0000313" key="2">
    <source>
        <dbReference type="Proteomes" id="UP000183038"/>
    </source>
</evidence>
<dbReference type="EMBL" id="FNTB01000001">
    <property type="protein sequence ID" value="SEB84565.1"/>
    <property type="molecule type" value="Genomic_DNA"/>
</dbReference>
<dbReference type="Proteomes" id="UP000183038">
    <property type="component" value="Unassembled WGS sequence"/>
</dbReference>
<protein>
    <submittedName>
        <fullName evidence="1">Uncharacterized protein</fullName>
    </submittedName>
</protein>